<comment type="caution">
    <text evidence="7">The sequence shown here is derived from an EMBL/GenBank/DDBJ whole genome shotgun (WGS) entry which is preliminary data.</text>
</comment>
<feature type="binding site" evidence="5">
    <location>
        <position position="243"/>
    </location>
    <ligand>
        <name>S-adenosyl-L-methionine</name>
        <dbReference type="ChEBI" id="CHEBI:59789"/>
    </ligand>
</feature>
<dbReference type="SUPFAM" id="SSF53335">
    <property type="entry name" value="S-adenosyl-L-methionine-dependent methyltransferases"/>
    <property type="match status" value="1"/>
</dbReference>
<dbReference type="Gene3D" id="3.30.70.1170">
    <property type="entry name" value="Sun protein, domain 3"/>
    <property type="match status" value="1"/>
</dbReference>
<name>A0ABR4N879_9FUNG</name>
<dbReference type="InterPro" id="IPR001678">
    <property type="entry name" value="MeTrfase_RsmB-F_NOP2_dom"/>
</dbReference>
<protein>
    <recommendedName>
        <fullName evidence="6">SAM-dependent MTase RsmB/NOP-type domain-containing protein</fullName>
    </recommendedName>
</protein>
<feature type="binding site" evidence="5">
    <location>
        <begin position="155"/>
        <end position="161"/>
    </location>
    <ligand>
        <name>S-adenosyl-L-methionine</name>
        <dbReference type="ChEBI" id="CHEBI:59789"/>
    </ligand>
</feature>
<feature type="binding site" evidence="5">
    <location>
        <position position="212"/>
    </location>
    <ligand>
        <name>S-adenosyl-L-methionine</name>
        <dbReference type="ChEBI" id="CHEBI:59789"/>
    </ligand>
</feature>
<dbReference type="Pfam" id="PF01189">
    <property type="entry name" value="Methyltr_RsmB-F"/>
    <property type="match status" value="1"/>
</dbReference>
<evidence type="ECO:0000256" key="3">
    <source>
        <dbReference type="ARBA" id="ARBA00022691"/>
    </source>
</evidence>
<dbReference type="InterPro" id="IPR023267">
    <property type="entry name" value="RCMT"/>
</dbReference>
<sequence length="380" mass="40873">MSARRTGPTAKTLAAFADARSRHFAPSELAAMLAVFGKPRRTSFRVNAMRATDAAAVDGALAAVRQRLSELHARNRDTVRIRRCAWNSHAFQLSDPSVRARQLMDLDAHARGLLHFQSLSSMIPAACFDPSPLVGPASGGADAAGAQPRWLLDMCAAPGGKTTQLVEAFAARTSNVVVANEIHPLRIQRLERNIAALVPEPVRPRVHQVLGDGRRLAVAAHGADPAAIAQSKLPRLMDAILLDAPCSGEGTFSTLEPQTIAVWSLDFVAKMQRLQRQLLDRAFHLLRPGGQLVYSTCTLGPEENEANIEWVVGQHPSLEIAPLHLDLADPAINGGLANFRPAGGPSLGSRSGLPLHLALRVLPTAEYEGFFVCRLVKRAA</sequence>
<dbReference type="EMBL" id="JADGIZ020000021">
    <property type="protein sequence ID" value="KAL2915710.1"/>
    <property type="molecule type" value="Genomic_DNA"/>
</dbReference>
<reference evidence="7 8" key="1">
    <citation type="submission" date="2023-09" db="EMBL/GenBank/DDBJ databases">
        <title>Pangenome analysis of Batrachochytrium dendrobatidis and related Chytrids.</title>
        <authorList>
            <person name="Yacoub M.N."/>
            <person name="Stajich J.E."/>
            <person name="James T.Y."/>
        </authorList>
    </citation>
    <scope>NUCLEOTIDE SEQUENCE [LARGE SCALE GENOMIC DNA]</scope>
    <source>
        <strain evidence="7 8">JEL0888</strain>
    </source>
</reference>
<keyword evidence="4 5" id="KW-0694">RNA-binding</keyword>
<gene>
    <name evidence="7" type="ORF">HK105_204656</name>
</gene>
<evidence type="ECO:0000256" key="4">
    <source>
        <dbReference type="ARBA" id="ARBA00022884"/>
    </source>
</evidence>
<keyword evidence="8" id="KW-1185">Reference proteome</keyword>
<dbReference type="InterPro" id="IPR049560">
    <property type="entry name" value="MeTrfase_RsmB-F_NOP2_cat"/>
</dbReference>
<evidence type="ECO:0000256" key="5">
    <source>
        <dbReference type="PROSITE-ProRule" id="PRU01023"/>
    </source>
</evidence>
<dbReference type="PROSITE" id="PS51686">
    <property type="entry name" value="SAM_MT_RSMB_NOP"/>
    <property type="match status" value="1"/>
</dbReference>
<proteinExistence type="inferred from homology"/>
<keyword evidence="2 5" id="KW-0808">Transferase</keyword>
<evidence type="ECO:0000256" key="2">
    <source>
        <dbReference type="ARBA" id="ARBA00022679"/>
    </source>
</evidence>
<organism evidence="7 8">
    <name type="scientific">Polyrhizophydium stewartii</name>
    <dbReference type="NCBI Taxonomy" id="2732419"/>
    <lineage>
        <taxon>Eukaryota</taxon>
        <taxon>Fungi</taxon>
        <taxon>Fungi incertae sedis</taxon>
        <taxon>Chytridiomycota</taxon>
        <taxon>Chytridiomycota incertae sedis</taxon>
        <taxon>Chytridiomycetes</taxon>
        <taxon>Rhizophydiales</taxon>
        <taxon>Rhizophydiales incertae sedis</taxon>
        <taxon>Polyrhizophydium</taxon>
    </lineage>
</organism>
<evidence type="ECO:0000313" key="8">
    <source>
        <dbReference type="Proteomes" id="UP001527925"/>
    </source>
</evidence>
<dbReference type="Proteomes" id="UP001527925">
    <property type="component" value="Unassembled WGS sequence"/>
</dbReference>
<dbReference type="Gene3D" id="3.40.50.150">
    <property type="entry name" value="Vaccinia Virus protein VP39"/>
    <property type="match status" value="1"/>
</dbReference>
<comment type="similarity">
    <text evidence="5">Belongs to the class I-like SAM-binding methyltransferase superfamily. RsmB/NOP family.</text>
</comment>
<feature type="active site" description="Nucleophile" evidence="5">
    <location>
        <position position="297"/>
    </location>
</feature>
<evidence type="ECO:0000256" key="1">
    <source>
        <dbReference type="ARBA" id="ARBA00022603"/>
    </source>
</evidence>
<evidence type="ECO:0000313" key="7">
    <source>
        <dbReference type="EMBL" id="KAL2915710.1"/>
    </source>
</evidence>
<keyword evidence="3 5" id="KW-0949">S-adenosyl-L-methionine</keyword>
<accession>A0ABR4N879</accession>
<evidence type="ECO:0000259" key="6">
    <source>
        <dbReference type="PROSITE" id="PS51686"/>
    </source>
</evidence>
<dbReference type="PANTHER" id="PTHR22807">
    <property type="entry name" value="NOP2 YEAST -RELATED NOL1/NOP2/FMU SUN DOMAIN-CONTAINING"/>
    <property type="match status" value="1"/>
</dbReference>
<dbReference type="PRINTS" id="PR02008">
    <property type="entry name" value="RCMTFAMILY"/>
</dbReference>
<feature type="domain" description="SAM-dependent MTase RsmB/NOP-type" evidence="6">
    <location>
        <begin position="32"/>
        <end position="378"/>
    </location>
</feature>
<keyword evidence="1 5" id="KW-0489">Methyltransferase</keyword>
<dbReference type="InterPro" id="IPR029063">
    <property type="entry name" value="SAM-dependent_MTases_sf"/>
</dbReference>
<feature type="binding site" evidence="5">
    <location>
        <position position="181"/>
    </location>
    <ligand>
        <name>S-adenosyl-L-methionine</name>
        <dbReference type="ChEBI" id="CHEBI:59789"/>
    </ligand>
</feature>
<dbReference type="PANTHER" id="PTHR22807:SF30">
    <property type="entry name" value="28S RRNA (CYTOSINE(4447)-C(5))-METHYLTRANSFERASE-RELATED"/>
    <property type="match status" value="1"/>
</dbReference>
<dbReference type="CDD" id="cd02440">
    <property type="entry name" value="AdoMet_MTases"/>
    <property type="match status" value="1"/>
</dbReference>